<evidence type="ECO:0000313" key="2">
    <source>
        <dbReference type="Proteomes" id="UP000264120"/>
    </source>
</evidence>
<gene>
    <name evidence="1" type="ORF">CD178_02205</name>
</gene>
<dbReference type="KEGG" id="ksc:CD178_02205"/>
<dbReference type="Proteomes" id="UP000264120">
    <property type="component" value="Chromosome"/>
</dbReference>
<protein>
    <submittedName>
        <fullName evidence="1">Uncharacterized protein</fullName>
    </submittedName>
</protein>
<sequence length="112" mass="11922">MRYGDLRFATMLLLGAGLIGSITTPAHARTHAVTESEADRLTLGALIAPPPPVRHVVYHTTTRSGGHAPVVLAAHHGSAATTRHTMVHSIVYHPHAAASSRHTHTAPARHRT</sequence>
<dbReference type="GeneID" id="98312866"/>
<dbReference type="AlphaFoldDB" id="A0A347WDL4"/>
<keyword evidence="2" id="KW-1185">Reference proteome</keyword>
<evidence type="ECO:0000313" key="1">
    <source>
        <dbReference type="EMBL" id="AXY22957.1"/>
    </source>
</evidence>
<dbReference type="EMBL" id="CP023036">
    <property type="protein sequence ID" value="AXY22957.1"/>
    <property type="molecule type" value="Genomic_DNA"/>
</dbReference>
<reference evidence="1 2" key="1">
    <citation type="submission" date="2017-08" db="EMBL/GenBank/DDBJ databases">
        <title>Complete genome sequence of Gluconacetobacter saccharivorans CV1 isolated from Fermented Vinegar.</title>
        <authorList>
            <person name="Kim S.-Y."/>
        </authorList>
    </citation>
    <scope>NUCLEOTIDE SEQUENCE [LARGE SCALE GENOMIC DNA]</scope>
    <source>
        <strain evidence="1 2">CV1</strain>
    </source>
</reference>
<accession>A0A347WDL4</accession>
<name>A0A347WDL4_9PROT</name>
<dbReference type="RefSeq" id="WP_174234110.1">
    <property type="nucleotide sequence ID" value="NZ_CALCQY010000010.1"/>
</dbReference>
<organism evidence="1 2">
    <name type="scientific">Komagataeibacter saccharivorans</name>
    <dbReference type="NCBI Taxonomy" id="265959"/>
    <lineage>
        <taxon>Bacteria</taxon>
        <taxon>Pseudomonadati</taxon>
        <taxon>Pseudomonadota</taxon>
        <taxon>Alphaproteobacteria</taxon>
        <taxon>Acetobacterales</taxon>
        <taxon>Acetobacteraceae</taxon>
        <taxon>Komagataeibacter</taxon>
    </lineage>
</organism>
<proteinExistence type="predicted"/>